<evidence type="ECO:0000259" key="1">
    <source>
        <dbReference type="PROSITE" id="PS50937"/>
    </source>
</evidence>
<dbReference type="EMBL" id="VFOL01000001">
    <property type="protein sequence ID" value="TQL35647.1"/>
    <property type="molecule type" value="Genomic_DNA"/>
</dbReference>
<dbReference type="InterPro" id="IPR000551">
    <property type="entry name" value="MerR-type_HTH_dom"/>
</dbReference>
<dbReference type="PROSITE" id="PS50937">
    <property type="entry name" value="HTH_MERR_2"/>
    <property type="match status" value="1"/>
</dbReference>
<dbReference type="RefSeq" id="WP_080640470.1">
    <property type="nucleotide sequence ID" value="NZ_BOQM01000002.1"/>
</dbReference>
<feature type="domain" description="HTH merR-type" evidence="1">
    <location>
        <begin position="1"/>
        <end position="70"/>
    </location>
</feature>
<comment type="caution">
    <text evidence="2">The sequence shown here is derived from an EMBL/GenBank/DDBJ whole genome shotgun (WGS) entry which is preliminary data.</text>
</comment>
<dbReference type="GeneID" id="93770051"/>
<dbReference type="GO" id="GO:0003677">
    <property type="term" value="F:DNA binding"/>
    <property type="evidence" value="ECO:0007669"/>
    <property type="project" value="InterPro"/>
</dbReference>
<dbReference type="Gene3D" id="1.10.1660.10">
    <property type="match status" value="1"/>
</dbReference>
<evidence type="ECO:0000313" key="2">
    <source>
        <dbReference type="EMBL" id="TQL35647.1"/>
    </source>
</evidence>
<dbReference type="GO" id="GO:0006355">
    <property type="term" value="P:regulation of DNA-templated transcription"/>
    <property type="evidence" value="ECO:0007669"/>
    <property type="project" value="InterPro"/>
</dbReference>
<dbReference type="SUPFAM" id="SSF46955">
    <property type="entry name" value="Putative DNA-binding domain"/>
    <property type="match status" value="1"/>
</dbReference>
<dbReference type="Proteomes" id="UP000315983">
    <property type="component" value="Unassembled WGS sequence"/>
</dbReference>
<reference evidence="2 3" key="1">
    <citation type="submission" date="2019-06" db="EMBL/GenBank/DDBJ databases">
        <title>Sequencing the genomes of 1000 actinobacteria strains.</title>
        <authorList>
            <person name="Klenk H.-P."/>
        </authorList>
    </citation>
    <scope>NUCLEOTIDE SEQUENCE [LARGE SCALE GENOMIC DNA]</scope>
    <source>
        <strain evidence="2 3">DSM 44819</strain>
    </source>
</reference>
<dbReference type="SMART" id="SM00422">
    <property type="entry name" value="HTH_MERR"/>
    <property type="match status" value="1"/>
</dbReference>
<dbReference type="AlphaFoldDB" id="A0A542XIK9"/>
<dbReference type="InterPro" id="IPR009061">
    <property type="entry name" value="DNA-bd_dom_put_sf"/>
</dbReference>
<protein>
    <submittedName>
        <fullName evidence="2">MerR-like DNA binding protein</fullName>
    </submittedName>
</protein>
<dbReference type="Pfam" id="PF13411">
    <property type="entry name" value="MerR_1"/>
    <property type="match status" value="1"/>
</dbReference>
<organism evidence="2 3">
    <name type="scientific">Salinispora arenicola</name>
    <dbReference type="NCBI Taxonomy" id="168697"/>
    <lineage>
        <taxon>Bacteria</taxon>
        <taxon>Bacillati</taxon>
        <taxon>Actinomycetota</taxon>
        <taxon>Actinomycetes</taxon>
        <taxon>Micromonosporales</taxon>
        <taxon>Micromonosporaceae</taxon>
        <taxon>Salinispora</taxon>
    </lineage>
</organism>
<accession>A0A542XIK9</accession>
<evidence type="ECO:0000313" key="3">
    <source>
        <dbReference type="Proteomes" id="UP000315983"/>
    </source>
</evidence>
<gene>
    <name evidence="2" type="ORF">FB564_0710</name>
</gene>
<name>A0A542XIK9_SALAC</name>
<sequence length="224" mass="24201">MRISDLSRKSGVPVATIKFYLREKLLPPGTLTGRNQAIYGDVHLRRLLLIRSFTNIAQLDLSSVGELLSAIADDVLPLPGLYEAADRAVFGVDPSATGSAEVNHAKIEVNDFLDKLGWRISADTPAARRLAQVLVALRALGCECGIEFFEPCAQAAERFAAQELDLVPEDLDRTERAPAVVRSVMLGVATAALHRMAREHLVNERFANGAVTHGSEVPQPAPVG</sequence>
<proteinExistence type="predicted"/>